<organism evidence="2 3">
    <name type="scientific">Acetatifactor muris</name>
    <dbReference type="NCBI Taxonomy" id="879566"/>
    <lineage>
        <taxon>Bacteria</taxon>
        <taxon>Bacillati</taxon>
        <taxon>Bacillota</taxon>
        <taxon>Clostridia</taxon>
        <taxon>Lachnospirales</taxon>
        <taxon>Lachnospiraceae</taxon>
        <taxon>Acetatifactor</taxon>
    </lineage>
</organism>
<dbReference type="Pfam" id="PF03729">
    <property type="entry name" value="DUF308"/>
    <property type="match status" value="2"/>
</dbReference>
<reference evidence="2 3" key="1">
    <citation type="submission" date="2018-01" db="EMBL/GenBank/DDBJ databases">
        <authorList>
            <person name="Gaut B.S."/>
            <person name="Morton B.R."/>
            <person name="Clegg M.T."/>
            <person name="Duvall M.R."/>
        </authorList>
    </citation>
    <scope>NUCLEOTIDE SEQUENCE [LARGE SCALE GENOMIC DNA]</scope>
    <source>
        <strain evidence="2">GP69</strain>
    </source>
</reference>
<evidence type="ECO:0000256" key="1">
    <source>
        <dbReference type="SAM" id="Phobius"/>
    </source>
</evidence>
<evidence type="ECO:0008006" key="4">
    <source>
        <dbReference type="Google" id="ProtNLM"/>
    </source>
</evidence>
<keyword evidence="3" id="KW-1185">Reference proteome</keyword>
<sequence length="184" mass="20792">MEMKKYSGFVWMELAVGALLILLGIFTFLRPGSLLTGIVVIYGLIALITGVDDILTYIRLEKYTGFAPLISLISGILSVMCGCMLLLYPNAGKWILSLLFPIWFIAHCISRLAHVYIIRMAGQKFFYYFALIINIVGLVLGILMFFNPMLTFMTMRFMGYVVAVYLILLGIDSIMAALDRKDFR</sequence>
<dbReference type="InterPro" id="IPR052712">
    <property type="entry name" value="Acid_resist_chaperone_HdeD"/>
</dbReference>
<dbReference type="AlphaFoldDB" id="A0A2K4ZD87"/>
<feature type="transmembrane region" description="Helical" evidence="1">
    <location>
        <begin position="94"/>
        <end position="113"/>
    </location>
</feature>
<dbReference type="GO" id="GO:0005886">
    <property type="term" value="C:plasma membrane"/>
    <property type="evidence" value="ECO:0007669"/>
    <property type="project" value="TreeGrafter"/>
</dbReference>
<feature type="transmembrane region" description="Helical" evidence="1">
    <location>
        <begin position="125"/>
        <end position="145"/>
    </location>
</feature>
<evidence type="ECO:0000313" key="3">
    <source>
        <dbReference type="Proteomes" id="UP000236311"/>
    </source>
</evidence>
<dbReference type="PANTHER" id="PTHR34989">
    <property type="entry name" value="PROTEIN HDED"/>
    <property type="match status" value="1"/>
</dbReference>
<keyword evidence="1" id="KW-0812">Transmembrane</keyword>
<gene>
    <name evidence="2" type="ORF">AMURIS_01131</name>
</gene>
<dbReference type="PANTHER" id="PTHR34989:SF1">
    <property type="entry name" value="PROTEIN HDED"/>
    <property type="match status" value="1"/>
</dbReference>
<dbReference type="Proteomes" id="UP000236311">
    <property type="component" value="Unassembled WGS sequence"/>
</dbReference>
<accession>A0A2K4ZD87</accession>
<name>A0A2K4ZD87_9FIRM</name>
<dbReference type="EMBL" id="OFSM01000005">
    <property type="protein sequence ID" value="SOY28424.1"/>
    <property type="molecule type" value="Genomic_DNA"/>
</dbReference>
<feature type="transmembrane region" description="Helical" evidence="1">
    <location>
        <begin position="67"/>
        <end position="88"/>
    </location>
</feature>
<protein>
    <recommendedName>
        <fullName evidence="4">Acid-resistance membrane protein</fullName>
    </recommendedName>
</protein>
<feature type="transmembrane region" description="Helical" evidence="1">
    <location>
        <begin position="157"/>
        <end position="178"/>
    </location>
</feature>
<evidence type="ECO:0000313" key="2">
    <source>
        <dbReference type="EMBL" id="SOY28424.1"/>
    </source>
</evidence>
<feature type="transmembrane region" description="Helical" evidence="1">
    <location>
        <begin position="35"/>
        <end position="55"/>
    </location>
</feature>
<feature type="transmembrane region" description="Helical" evidence="1">
    <location>
        <begin position="9"/>
        <end position="29"/>
    </location>
</feature>
<keyword evidence="1" id="KW-1133">Transmembrane helix</keyword>
<keyword evidence="1" id="KW-0472">Membrane</keyword>
<dbReference type="InterPro" id="IPR005325">
    <property type="entry name" value="DUF308_memb"/>
</dbReference>
<dbReference type="RefSeq" id="WP_242982321.1">
    <property type="nucleotide sequence ID" value="NZ_JANJZD010000005.1"/>
</dbReference>
<proteinExistence type="predicted"/>